<dbReference type="InterPro" id="IPR042202">
    <property type="entry name" value="Duffy-ag-bd_sf"/>
</dbReference>
<proteinExistence type="evidence at transcript level"/>
<dbReference type="AlphaFoldDB" id="B5LGG9"/>
<accession>B5LGG9</accession>
<feature type="domain" description="Duffy-antigen binding" evidence="1">
    <location>
        <begin position="108"/>
        <end position="299"/>
    </location>
</feature>
<evidence type="ECO:0000259" key="2">
    <source>
        <dbReference type="Pfam" id="PF15447"/>
    </source>
</evidence>
<sequence length="307" mass="35319">MAPAQGGTNKTAKEVLDEFGKQVQEKATKNALLYQNALQGNLSQAKLHGVPIDVKNPCNFNYEIHTNVAKGRRKENPCRGRVQERFSDVFSGQCTNRRIKGNDDTTGGACAPYRRLHVCDRNLEVIRPDQITSTHNLLVDVLLTAKHEGQLLVEKHKKYKETHKHTNICTVLARSFADIGDIIRGKDLFLGTYQEKKSLEENLKNIFRKLYKELTKCKENEAVIKSRYSKDDPYFYQLREDWWNANRDQVWKAITCGADDNDKYFKKSSGGLYVFSGGKCGRNETNVPTNLDYVPQYLRWFEEWAED</sequence>
<evidence type="ECO:0000313" key="3">
    <source>
        <dbReference type="EMBL" id="ACH53656.1"/>
    </source>
</evidence>
<dbReference type="EMBL" id="EU787563">
    <property type="protein sequence ID" value="ACH53656.1"/>
    <property type="molecule type" value="mRNA"/>
</dbReference>
<organism evidence="3">
    <name type="scientific">Plasmodium falciparum</name>
    <name type="common">malaria parasite P. falciparum</name>
    <dbReference type="NCBI Taxonomy" id="5833"/>
    <lineage>
        <taxon>Eukaryota</taxon>
        <taxon>Sar</taxon>
        <taxon>Alveolata</taxon>
        <taxon>Apicomplexa</taxon>
        <taxon>Aconoidasida</taxon>
        <taxon>Haemosporida</taxon>
        <taxon>Plasmodiidae</taxon>
        <taxon>Plasmodium</taxon>
        <taxon>Plasmodium (Laverania)</taxon>
    </lineage>
</organism>
<dbReference type="InterPro" id="IPR008602">
    <property type="entry name" value="Duffy-antigen-binding"/>
</dbReference>
<feature type="domain" description="Plasmodium falciparum erythrocyte membrane protein-1 N-terminal segment" evidence="2">
    <location>
        <begin position="11"/>
        <end position="46"/>
    </location>
</feature>
<gene>
    <name evidence="3" type="primary">var</name>
</gene>
<dbReference type="Pfam" id="PF05424">
    <property type="entry name" value="Duffy_binding"/>
    <property type="match status" value="1"/>
</dbReference>
<feature type="non-terminal residue" evidence="3">
    <location>
        <position position="307"/>
    </location>
</feature>
<evidence type="ECO:0000259" key="1">
    <source>
        <dbReference type="Pfam" id="PF05424"/>
    </source>
</evidence>
<dbReference type="InterPro" id="IPR029210">
    <property type="entry name" value="PfEMP1_NTS"/>
</dbReference>
<dbReference type="Gene3D" id="1.20.1310.20">
    <property type="entry name" value="Duffy-antigen binding domain"/>
    <property type="match status" value="1"/>
</dbReference>
<dbReference type="GO" id="GO:0016020">
    <property type="term" value="C:membrane"/>
    <property type="evidence" value="ECO:0007669"/>
    <property type="project" value="InterPro"/>
</dbReference>
<name>B5LGG9_PLAFA</name>
<protein>
    <submittedName>
        <fullName evidence="3">Erythrocyte membrane protein 1</fullName>
    </submittedName>
</protein>
<dbReference type="SUPFAM" id="SSF140924">
    <property type="entry name" value="Duffy binding domain-like"/>
    <property type="match status" value="1"/>
</dbReference>
<dbReference type="GO" id="GO:0046789">
    <property type="term" value="F:host cell surface receptor binding"/>
    <property type="evidence" value="ECO:0007669"/>
    <property type="project" value="InterPro"/>
</dbReference>
<reference evidence="3" key="1">
    <citation type="journal article" date="2009" name="J. Infect. Dis.">
        <title>Analysis of Plasmodium falciparum var genes expressed in children from Papua New Guinea.</title>
        <authorList>
            <person name="Falk N."/>
            <person name="Kaestli M."/>
            <person name="Qi W."/>
            <person name="Ott M."/>
            <person name="Baea K."/>
            <person name="Cortes A."/>
            <person name="Beck H.P."/>
        </authorList>
    </citation>
    <scope>NUCLEOTIDE SEQUENCE</scope>
    <source>
        <strain evidence="3">U60B19m2.2</strain>
    </source>
</reference>
<dbReference type="Pfam" id="PF15447">
    <property type="entry name" value="NTS"/>
    <property type="match status" value="1"/>
</dbReference>